<dbReference type="PROSITE" id="PS51855">
    <property type="entry name" value="MGS"/>
    <property type="match status" value="1"/>
</dbReference>
<dbReference type="GO" id="GO:0046872">
    <property type="term" value="F:metal ion binding"/>
    <property type="evidence" value="ECO:0007669"/>
    <property type="project" value="UniProtKB-KW"/>
</dbReference>
<evidence type="ECO:0000256" key="9">
    <source>
        <dbReference type="ARBA" id="ARBA00022840"/>
    </source>
</evidence>
<organism evidence="18 19">
    <name type="scientific">Candidatus Anaerobiospirillum pullistercoris</name>
    <dbReference type="NCBI Taxonomy" id="2838452"/>
    <lineage>
        <taxon>Bacteria</taxon>
        <taxon>Pseudomonadati</taxon>
        <taxon>Pseudomonadota</taxon>
        <taxon>Gammaproteobacteria</taxon>
        <taxon>Aeromonadales</taxon>
        <taxon>Succinivibrionaceae</taxon>
        <taxon>Anaerobiospirillum</taxon>
    </lineage>
</organism>
<feature type="non-terminal residue" evidence="18">
    <location>
        <position position="1"/>
    </location>
</feature>
<evidence type="ECO:0000313" key="18">
    <source>
        <dbReference type="EMBL" id="HIX56776.1"/>
    </source>
</evidence>
<dbReference type="SUPFAM" id="SSF52335">
    <property type="entry name" value="Methylglyoxal synthase-like"/>
    <property type="match status" value="1"/>
</dbReference>
<dbReference type="CDD" id="cd01424">
    <property type="entry name" value="MGS_CPS_II"/>
    <property type="match status" value="1"/>
</dbReference>
<dbReference type="InterPro" id="IPR005483">
    <property type="entry name" value="CPSase_dom"/>
</dbReference>
<evidence type="ECO:0000256" key="4">
    <source>
        <dbReference type="ARBA" id="ARBA00022598"/>
    </source>
</evidence>
<keyword evidence="4" id="KW-0436">Ligase</keyword>
<dbReference type="InterPro" id="IPR005479">
    <property type="entry name" value="CPAse_ATP-bd"/>
</dbReference>
<dbReference type="EMBL" id="DXEV01000092">
    <property type="protein sequence ID" value="HIX56776.1"/>
    <property type="molecule type" value="Genomic_DNA"/>
</dbReference>
<keyword evidence="7" id="KW-0677">Repeat</keyword>
<comment type="pathway">
    <text evidence="1">Amino-acid biosynthesis; L-arginine biosynthesis; carbamoyl phosphate from bicarbonate: step 1/1.</text>
</comment>
<dbReference type="GO" id="GO:0006541">
    <property type="term" value="P:glutamine metabolic process"/>
    <property type="evidence" value="ECO:0007669"/>
    <property type="project" value="TreeGrafter"/>
</dbReference>
<dbReference type="Gene3D" id="3.40.50.1380">
    <property type="entry name" value="Methylglyoxal synthase-like domain"/>
    <property type="match status" value="1"/>
</dbReference>
<reference evidence="18" key="2">
    <citation type="submission" date="2021-04" db="EMBL/GenBank/DDBJ databases">
        <authorList>
            <person name="Gilroy R."/>
        </authorList>
    </citation>
    <scope>NUCLEOTIDE SEQUENCE</scope>
    <source>
        <strain evidence="18">USASDec5-558</strain>
    </source>
</reference>
<dbReference type="GO" id="GO:0005737">
    <property type="term" value="C:cytoplasm"/>
    <property type="evidence" value="ECO:0007669"/>
    <property type="project" value="TreeGrafter"/>
</dbReference>
<feature type="domain" description="MGS-like" evidence="17">
    <location>
        <begin position="132"/>
        <end position="275"/>
    </location>
</feature>
<dbReference type="InterPro" id="IPR011607">
    <property type="entry name" value="MGS-like_dom"/>
</dbReference>
<evidence type="ECO:0000256" key="7">
    <source>
        <dbReference type="ARBA" id="ARBA00022737"/>
    </source>
</evidence>
<dbReference type="PROSITE" id="PS00867">
    <property type="entry name" value="CPSASE_2"/>
    <property type="match status" value="1"/>
</dbReference>
<dbReference type="FunFam" id="3.30.470.20:FF:000026">
    <property type="entry name" value="Carbamoyl-phosphate synthase large chain"/>
    <property type="match status" value="1"/>
</dbReference>
<dbReference type="GO" id="GO:0005524">
    <property type="term" value="F:ATP binding"/>
    <property type="evidence" value="ECO:0007669"/>
    <property type="project" value="UniProtKB-UniRule"/>
</dbReference>
<evidence type="ECO:0000256" key="10">
    <source>
        <dbReference type="ARBA" id="ARBA00022842"/>
    </source>
</evidence>
<keyword evidence="8 15" id="KW-0547">Nucleotide-binding</keyword>
<evidence type="ECO:0000256" key="14">
    <source>
        <dbReference type="ARBA" id="ARBA00048816"/>
    </source>
</evidence>
<proteinExistence type="inferred from homology"/>
<dbReference type="InterPro" id="IPR033937">
    <property type="entry name" value="MGS_CPS_CarB"/>
</dbReference>
<reference evidence="18" key="1">
    <citation type="journal article" date="2021" name="PeerJ">
        <title>Extensive microbial diversity within the chicken gut microbiome revealed by metagenomics and culture.</title>
        <authorList>
            <person name="Gilroy R."/>
            <person name="Ravi A."/>
            <person name="Getino M."/>
            <person name="Pursley I."/>
            <person name="Horton D.L."/>
            <person name="Alikhan N.F."/>
            <person name="Baker D."/>
            <person name="Gharbi K."/>
            <person name="Hall N."/>
            <person name="Watson M."/>
            <person name="Adriaenssens E.M."/>
            <person name="Foster-Nyarko E."/>
            <person name="Jarju S."/>
            <person name="Secka A."/>
            <person name="Antonio M."/>
            <person name="Oren A."/>
            <person name="Chaudhuri R.R."/>
            <person name="La Ragione R."/>
            <person name="Hildebrand F."/>
            <person name="Pallen M.J."/>
        </authorList>
    </citation>
    <scope>NUCLEOTIDE SEQUENCE</scope>
    <source>
        <strain evidence="18">USASDec5-558</strain>
    </source>
</reference>
<dbReference type="AlphaFoldDB" id="A0A9D1WCR0"/>
<dbReference type="Pfam" id="PF02786">
    <property type="entry name" value="CPSase_L_D2"/>
    <property type="match status" value="1"/>
</dbReference>
<accession>A0A9D1WCR0</accession>
<dbReference type="PANTHER" id="PTHR11405">
    <property type="entry name" value="CARBAMOYLTRANSFERASE FAMILY MEMBER"/>
    <property type="match status" value="1"/>
</dbReference>
<evidence type="ECO:0000256" key="3">
    <source>
        <dbReference type="ARBA" id="ARBA00022571"/>
    </source>
</evidence>
<keyword evidence="11" id="KW-0665">Pyrimidine biosynthesis</keyword>
<evidence type="ECO:0000256" key="1">
    <source>
        <dbReference type="ARBA" id="ARBA00005077"/>
    </source>
</evidence>
<dbReference type="GO" id="GO:0004088">
    <property type="term" value="F:carbamoyl-phosphate synthase (glutamine-hydrolyzing) activity"/>
    <property type="evidence" value="ECO:0007669"/>
    <property type="project" value="UniProtKB-EC"/>
</dbReference>
<evidence type="ECO:0000256" key="12">
    <source>
        <dbReference type="ARBA" id="ARBA00023211"/>
    </source>
</evidence>
<comment type="catalytic activity">
    <reaction evidence="14">
        <text>hydrogencarbonate + L-glutamine + 2 ATP + H2O = carbamoyl phosphate + L-glutamate + 2 ADP + phosphate + 2 H(+)</text>
        <dbReference type="Rhea" id="RHEA:18633"/>
        <dbReference type="ChEBI" id="CHEBI:15377"/>
        <dbReference type="ChEBI" id="CHEBI:15378"/>
        <dbReference type="ChEBI" id="CHEBI:17544"/>
        <dbReference type="ChEBI" id="CHEBI:29985"/>
        <dbReference type="ChEBI" id="CHEBI:30616"/>
        <dbReference type="ChEBI" id="CHEBI:43474"/>
        <dbReference type="ChEBI" id="CHEBI:58228"/>
        <dbReference type="ChEBI" id="CHEBI:58359"/>
        <dbReference type="ChEBI" id="CHEBI:456216"/>
        <dbReference type="EC" id="6.3.5.5"/>
    </reaction>
</comment>
<evidence type="ECO:0000313" key="19">
    <source>
        <dbReference type="Proteomes" id="UP000886829"/>
    </source>
</evidence>
<keyword evidence="12" id="KW-0464">Manganese</keyword>
<comment type="caution">
    <text evidence="18">The sequence shown here is derived from an EMBL/GenBank/DDBJ whole genome shotgun (WGS) entry which is preliminary data.</text>
</comment>
<gene>
    <name evidence="18" type="ORF">H9850_04815</name>
</gene>
<dbReference type="GO" id="GO:0006526">
    <property type="term" value="P:L-arginine biosynthetic process"/>
    <property type="evidence" value="ECO:0007669"/>
    <property type="project" value="UniProtKB-KW"/>
</dbReference>
<dbReference type="PROSITE" id="PS50975">
    <property type="entry name" value="ATP_GRASP"/>
    <property type="match status" value="1"/>
</dbReference>
<keyword evidence="10" id="KW-0460">Magnesium</keyword>
<keyword evidence="9 15" id="KW-0067">ATP-binding</keyword>
<comment type="similarity">
    <text evidence="2">Belongs to the CarB family.</text>
</comment>
<keyword evidence="3" id="KW-0055">Arginine biosynthesis</keyword>
<evidence type="ECO:0000256" key="5">
    <source>
        <dbReference type="ARBA" id="ARBA00022605"/>
    </source>
</evidence>
<dbReference type="PRINTS" id="PR00098">
    <property type="entry name" value="CPSASE"/>
</dbReference>
<dbReference type="InterPro" id="IPR036914">
    <property type="entry name" value="MGS-like_dom_sf"/>
</dbReference>
<dbReference type="GO" id="GO:0004087">
    <property type="term" value="F:carbamoyl-phosphate synthase (ammonia) activity"/>
    <property type="evidence" value="ECO:0007669"/>
    <property type="project" value="UniProtKB-EC"/>
</dbReference>
<evidence type="ECO:0000259" key="16">
    <source>
        <dbReference type="PROSITE" id="PS50975"/>
    </source>
</evidence>
<dbReference type="InterPro" id="IPR011761">
    <property type="entry name" value="ATP-grasp"/>
</dbReference>
<name>A0A9D1WCR0_9GAMM</name>
<evidence type="ECO:0000256" key="2">
    <source>
        <dbReference type="ARBA" id="ARBA00009799"/>
    </source>
</evidence>
<protein>
    <submittedName>
        <fullName evidence="18">ATP-grasp domain-containing protein</fullName>
    </submittedName>
</protein>
<feature type="domain" description="ATP-grasp" evidence="16">
    <location>
        <begin position="2"/>
        <end position="65"/>
    </location>
</feature>
<dbReference type="SUPFAM" id="SSF56059">
    <property type="entry name" value="Glutathione synthetase ATP-binding domain-like"/>
    <property type="match status" value="1"/>
</dbReference>
<evidence type="ECO:0000256" key="11">
    <source>
        <dbReference type="ARBA" id="ARBA00022975"/>
    </source>
</evidence>
<comment type="catalytic activity">
    <reaction evidence="13">
        <text>hydrogencarbonate + NH4(+) + 2 ATP = carbamoyl phosphate + 2 ADP + phosphate + 2 H(+)</text>
        <dbReference type="Rhea" id="RHEA:18029"/>
        <dbReference type="ChEBI" id="CHEBI:15378"/>
        <dbReference type="ChEBI" id="CHEBI:17544"/>
        <dbReference type="ChEBI" id="CHEBI:28938"/>
        <dbReference type="ChEBI" id="CHEBI:30616"/>
        <dbReference type="ChEBI" id="CHEBI:43474"/>
        <dbReference type="ChEBI" id="CHEBI:58228"/>
        <dbReference type="ChEBI" id="CHEBI:456216"/>
        <dbReference type="EC" id="6.3.4.16"/>
    </reaction>
</comment>
<dbReference type="Gene3D" id="3.30.470.20">
    <property type="entry name" value="ATP-grasp fold, B domain"/>
    <property type="match status" value="1"/>
</dbReference>
<dbReference type="PANTHER" id="PTHR11405:SF53">
    <property type="entry name" value="CARBAMOYL-PHOSPHATE SYNTHASE [AMMONIA], MITOCHONDRIAL"/>
    <property type="match status" value="1"/>
</dbReference>
<sequence length="275" mass="30382">KERIVKISHDLAMELDVRGLMNVQLAVRGDDIYLIEVNPRAARTVPFVSKATGLPLAKIAARIMAGQSLKSQGITHQVIPPYYSVKEVVLPFHKFPGSDPILGPEMRSTGEVMGTAKTFPEAYAKAQLAANSEIVRKGRVLLSIRNSDKDMLPELGKKLVEAGFELDATGGTYKTLTAAGINVTRVKKVYEGRPNILDGIKSGHYDWVINTTEGRQSVLDSRELRRGALRYHVSYCTTINAAFATVDAIKENEFRSVHSIQELHQQIKDSEVNPQ</sequence>
<keyword evidence="5" id="KW-0028">Amino-acid biosynthesis</keyword>
<dbReference type="Pfam" id="PF02142">
    <property type="entry name" value="MGS"/>
    <property type="match status" value="1"/>
</dbReference>
<evidence type="ECO:0000259" key="17">
    <source>
        <dbReference type="PROSITE" id="PS51855"/>
    </source>
</evidence>
<dbReference type="Proteomes" id="UP000886829">
    <property type="component" value="Unassembled WGS sequence"/>
</dbReference>
<evidence type="ECO:0000256" key="6">
    <source>
        <dbReference type="ARBA" id="ARBA00022723"/>
    </source>
</evidence>
<evidence type="ECO:0000256" key="8">
    <source>
        <dbReference type="ARBA" id="ARBA00022741"/>
    </source>
</evidence>
<dbReference type="SMART" id="SM00851">
    <property type="entry name" value="MGS"/>
    <property type="match status" value="1"/>
</dbReference>
<evidence type="ECO:0000256" key="15">
    <source>
        <dbReference type="PROSITE-ProRule" id="PRU00409"/>
    </source>
</evidence>
<keyword evidence="6" id="KW-0479">Metal-binding</keyword>
<dbReference type="GO" id="GO:0006221">
    <property type="term" value="P:pyrimidine nucleotide biosynthetic process"/>
    <property type="evidence" value="ECO:0007669"/>
    <property type="project" value="UniProtKB-KW"/>
</dbReference>
<evidence type="ECO:0000256" key="13">
    <source>
        <dbReference type="ARBA" id="ARBA00047359"/>
    </source>
</evidence>